<dbReference type="PANTHER" id="PTHR43464">
    <property type="entry name" value="METHYLTRANSFERASE"/>
    <property type="match status" value="1"/>
</dbReference>
<dbReference type="GO" id="GO:0008168">
    <property type="term" value="F:methyltransferase activity"/>
    <property type="evidence" value="ECO:0007669"/>
    <property type="project" value="UniProtKB-KW"/>
</dbReference>
<dbReference type="PANTHER" id="PTHR43464:SF19">
    <property type="entry name" value="UBIQUINONE BIOSYNTHESIS O-METHYLTRANSFERASE, MITOCHONDRIAL"/>
    <property type="match status" value="1"/>
</dbReference>
<dbReference type="Pfam" id="PF13649">
    <property type="entry name" value="Methyltransf_25"/>
    <property type="match status" value="1"/>
</dbReference>
<dbReference type="AlphaFoldDB" id="A0A6S7E622"/>
<keyword evidence="1" id="KW-0489">Methyltransferase</keyword>
<dbReference type="Proteomes" id="UP000494272">
    <property type="component" value="Unassembled WGS sequence"/>
</dbReference>
<evidence type="ECO:0000256" key="3">
    <source>
        <dbReference type="ARBA" id="ARBA00022691"/>
    </source>
</evidence>
<evidence type="ECO:0000256" key="2">
    <source>
        <dbReference type="ARBA" id="ARBA00022679"/>
    </source>
</evidence>
<proteinExistence type="predicted"/>
<dbReference type="SUPFAM" id="SSF53335">
    <property type="entry name" value="S-adenosyl-L-methionine-dependent methyltransferases"/>
    <property type="match status" value="1"/>
</dbReference>
<dbReference type="InterPro" id="IPR029063">
    <property type="entry name" value="SAM-dependent_MTases_sf"/>
</dbReference>
<dbReference type="Gene3D" id="3.40.50.150">
    <property type="entry name" value="Vaccinia Virus protein VP39"/>
    <property type="match status" value="1"/>
</dbReference>
<gene>
    <name evidence="5" type="ORF">LMG26841_04348</name>
</gene>
<feature type="domain" description="Methyltransferase" evidence="4">
    <location>
        <begin position="61"/>
        <end position="156"/>
    </location>
</feature>
<dbReference type="RefSeq" id="WP_082401784.1">
    <property type="nucleotide sequence ID" value="NZ_CADIKW010000010.1"/>
</dbReference>
<evidence type="ECO:0000313" key="6">
    <source>
        <dbReference type="Proteomes" id="UP000494272"/>
    </source>
</evidence>
<dbReference type="GeneID" id="94357892"/>
<dbReference type="GO" id="GO:0032259">
    <property type="term" value="P:methylation"/>
    <property type="evidence" value="ECO:0007669"/>
    <property type="project" value="UniProtKB-KW"/>
</dbReference>
<dbReference type="EMBL" id="CADIKW010000010">
    <property type="protein sequence ID" value="CAB3898414.1"/>
    <property type="molecule type" value="Genomic_DNA"/>
</dbReference>
<evidence type="ECO:0000259" key="4">
    <source>
        <dbReference type="Pfam" id="PF13649"/>
    </source>
</evidence>
<protein>
    <recommendedName>
        <fullName evidence="4">Methyltransferase domain-containing protein</fullName>
    </recommendedName>
</protein>
<reference evidence="5 6" key="1">
    <citation type="submission" date="2020-04" db="EMBL/GenBank/DDBJ databases">
        <authorList>
            <person name="De Canck E."/>
        </authorList>
    </citation>
    <scope>NUCLEOTIDE SEQUENCE [LARGE SCALE GENOMIC DNA]</scope>
    <source>
        <strain evidence="5 6">LMG 26841</strain>
    </source>
</reference>
<organism evidence="5 6">
    <name type="scientific">Achromobacter dolens</name>
    <dbReference type="NCBI Taxonomy" id="1287738"/>
    <lineage>
        <taxon>Bacteria</taxon>
        <taxon>Pseudomonadati</taxon>
        <taxon>Pseudomonadota</taxon>
        <taxon>Betaproteobacteria</taxon>
        <taxon>Burkholderiales</taxon>
        <taxon>Alcaligenaceae</taxon>
        <taxon>Achromobacter</taxon>
    </lineage>
</organism>
<keyword evidence="2" id="KW-0808">Transferase</keyword>
<keyword evidence="3" id="KW-0949">S-adenosyl-L-methionine</keyword>
<keyword evidence="6" id="KW-1185">Reference proteome</keyword>
<name>A0A6S7E622_9BURK</name>
<evidence type="ECO:0000256" key="1">
    <source>
        <dbReference type="ARBA" id="ARBA00022603"/>
    </source>
</evidence>
<accession>A0A6S7E622</accession>
<evidence type="ECO:0000313" key="5">
    <source>
        <dbReference type="EMBL" id="CAB3898414.1"/>
    </source>
</evidence>
<dbReference type="CDD" id="cd02440">
    <property type="entry name" value="AdoMet_MTases"/>
    <property type="match status" value="1"/>
</dbReference>
<dbReference type="InterPro" id="IPR041698">
    <property type="entry name" value="Methyltransf_25"/>
</dbReference>
<sequence length="231" mass="26079">MNSPDQVEAIKQQYARRMADAHKSVYLPTNPVNLKSMQERERAIAATLVKELQVPLSEARVLEVGCGNGDNLLMLIRLGLDPANLVGSELLPKRVASSRHRLPAATMILSGDACELPYPPGSFDIVYQSTVFTSLLDPDFQQELAAKMWSWTRPGGAILWYDFTYNNPRNPDVVGVPRKRVRELFPLADIVSRRLTLAPPIARRLPAWLYDCVNVLRPLRTHLLCWIRKPL</sequence>